<dbReference type="PANTHER" id="PTHR12930:SF0">
    <property type="entry name" value="RING FINGER PROTEIN 113B"/>
    <property type="match status" value="1"/>
</dbReference>
<accession>A0AA39FBP4</accession>
<feature type="compositionally biased region" description="Acidic residues" evidence="5">
    <location>
        <begin position="36"/>
        <end position="46"/>
    </location>
</feature>
<dbReference type="Proteomes" id="UP001168990">
    <property type="component" value="Unassembled WGS sequence"/>
</dbReference>
<protein>
    <submittedName>
        <fullName evidence="8">Uncharacterized protein</fullName>
    </submittedName>
</protein>
<evidence type="ECO:0000256" key="3">
    <source>
        <dbReference type="ARBA" id="ARBA00022833"/>
    </source>
</evidence>
<evidence type="ECO:0000313" key="8">
    <source>
        <dbReference type="EMBL" id="KAK0166444.1"/>
    </source>
</evidence>
<dbReference type="InterPro" id="IPR036855">
    <property type="entry name" value="Znf_CCCH_sf"/>
</dbReference>
<dbReference type="Pfam" id="PF13920">
    <property type="entry name" value="zf-C3HC4_3"/>
    <property type="match status" value="1"/>
</dbReference>
<keyword evidence="2 4" id="KW-0863">Zinc-finger</keyword>
<dbReference type="PROSITE" id="PS00518">
    <property type="entry name" value="ZF_RING_1"/>
    <property type="match status" value="1"/>
</dbReference>
<organism evidence="8 9">
    <name type="scientific">Microctonus aethiopoides</name>
    <dbReference type="NCBI Taxonomy" id="144406"/>
    <lineage>
        <taxon>Eukaryota</taxon>
        <taxon>Metazoa</taxon>
        <taxon>Ecdysozoa</taxon>
        <taxon>Arthropoda</taxon>
        <taxon>Hexapoda</taxon>
        <taxon>Insecta</taxon>
        <taxon>Pterygota</taxon>
        <taxon>Neoptera</taxon>
        <taxon>Endopterygota</taxon>
        <taxon>Hymenoptera</taxon>
        <taxon>Apocrita</taxon>
        <taxon>Ichneumonoidea</taxon>
        <taxon>Braconidae</taxon>
        <taxon>Euphorinae</taxon>
        <taxon>Microctonus</taxon>
    </lineage>
</organism>
<feature type="domain" description="RING-type" evidence="6">
    <location>
        <begin position="259"/>
        <end position="297"/>
    </location>
</feature>
<feature type="zinc finger region" description="C3H1-type" evidence="4">
    <location>
        <begin position="192"/>
        <end position="220"/>
    </location>
</feature>
<dbReference type="PROSITE" id="PS50089">
    <property type="entry name" value="ZF_RING_2"/>
    <property type="match status" value="1"/>
</dbReference>
<dbReference type="SMART" id="SM00356">
    <property type="entry name" value="ZnF_C3H1"/>
    <property type="match status" value="1"/>
</dbReference>
<dbReference type="SMART" id="SM00184">
    <property type="entry name" value="RING"/>
    <property type="match status" value="1"/>
</dbReference>
<comment type="caution">
    <text evidence="8">The sequence shown here is derived from an EMBL/GenBank/DDBJ whole genome shotgun (WGS) entry which is preliminary data.</text>
</comment>
<reference evidence="8" key="2">
    <citation type="submission" date="2023-03" db="EMBL/GenBank/DDBJ databases">
        <authorList>
            <person name="Inwood S.N."/>
            <person name="Skelly J.G."/>
            <person name="Guhlin J."/>
            <person name="Harrop T.W.R."/>
            <person name="Goldson S.G."/>
            <person name="Dearden P.K."/>
        </authorList>
    </citation>
    <scope>NUCLEOTIDE SEQUENCE</scope>
    <source>
        <strain evidence="8">Irish</strain>
        <tissue evidence="8">Whole body</tissue>
    </source>
</reference>
<feature type="region of interest" description="Disordered" evidence="5">
    <location>
        <begin position="1"/>
        <end position="94"/>
    </location>
</feature>
<dbReference type="GO" id="GO:0034247">
    <property type="term" value="P:snoRNA splicing"/>
    <property type="evidence" value="ECO:0007669"/>
    <property type="project" value="TreeGrafter"/>
</dbReference>
<dbReference type="Pfam" id="PF00642">
    <property type="entry name" value="zf-CCCH"/>
    <property type="match status" value="1"/>
</dbReference>
<dbReference type="FunFam" id="3.30.40.10:FF:000045">
    <property type="entry name" value="RING finger protein 113A"/>
    <property type="match status" value="1"/>
</dbReference>
<name>A0AA39FBP4_9HYME</name>
<dbReference type="InterPro" id="IPR017907">
    <property type="entry name" value="Znf_RING_CS"/>
</dbReference>
<dbReference type="SUPFAM" id="SSF90229">
    <property type="entry name" value="CCCH zinc finger"/>
    <property type="match status" value="1"/>
</dbReference>
<evidence type="ECO:0000256" key="4">
    <source>
        <dbReference type="PROSITE-ProRule" id="PRU00723"/>
    </source>
</evidence>
<reference evidence="8" key="1">
    <citation type="journal article" date="2023" name="bioRxiv">
        <title>Scaffold-level genome assemblies of two parasitoid biocontrol wasps reveal the parthenogenesis mechanism and an associated novel virus.</title>
        <authorList>
            <person name="Inwood S."/>
            <person name="Skelly J."/>
            <person name="Guhlin J."/>
            <person name="Harrop T."/>
            <person name="Goldson S."/>
            <person name="Dearden P."/>
        </authorList>
    </citation>
    <scope>NUCLEOTIDE SEQUENCE</scope>
    <source>
        <strain evidence="8">Irish</strain>
        <tissue evidence="8">Whole body</tissue>
    </source>
</reference>
<dbReference type="PANTHER" id="PTHR12930">
    <property type="entry name" value="ZINC FINGER PROTEIN 183"/>
    <property type="match status" value="1"/>
</dbReference>
<feature type="region of interest" description="Disordered" evidence="5">
    <location>
        <begin position="227"/>
        <end position="248"/>
    </location>
</feature>
<evidence type="ECO:0000313" key="9">
    <source>
        <dbReference type="Proteomes" id="UP001168990"/>
    </source>
</evidence>
<feature type="domain" description="C3H1-type" evidence="7">
    <location>
        <begin position="192"/>
        <end position="220"/>
    </location>
</feature>
<dbReference type="CDD" id="cd16539">
    <property type="entry name" value="RING-HC_RNF113A_B"/>
    <property type="match status" value="1"/>
</dbReference>
<feature type="compositionally biased region" description="Polar residues" evidence="5">
    <location>
        <begin position="59"/>
        <end position="68"/>
    </location>
</feature>
<proteinExistence type="predicted"/>
<dbReference type="InterPro" id="IPR039971">
    <property type="entry name" value="CWC24-like"/>
</dbReference>
<dbReference type="Gene3D" id="4.10.1000.10">
    <property type="entry name" value="Zinc finger, CCCH-type"/>
    <property type="match status" value="1"/>
</dbReference>
<dbReference type="InterPro" id="IPR001841">
    <property type="entry name" value="Znf_RING"/>
</dbReference>
<evidence type="ECO:0000256" key="2">
    <source>
        <dbReference type="ARBA" id="ARBA00022771"/>
    </source>
</evidence>
<dbReference type="AlphaFoldDB" id="A0AA39FBP4"/>
<evidence type="ECO:0000259" key="7">
    <source>
        <dbReference type="PROSITE" id="PS50103"/>
    </source>
</evidence>
<dbReference type="InterPro" id="IPR013083">
    <property type="entry name" value="Znf_RING/FYVE/PHD"/>
</dbReference>
<evidence type="ECO:0000259" key="6">
    <source>
        <dbReference type="PROSITE" id="PS50089"/>
    </source>
</evidence>
<dbReference type="SUPFAM" id="SSF57850">
    <property type="entry name" value="RING/U-box"/>
    <property type="match status" value="1"/>
</dbReference>
<dbReference type="Gene3D" id="3.30.40.10">
    <property type="entry name" value="Zinc/RING finger domain, C3HC4 (zinc finger)"/>
    <property type="match status" value="1"/>
</dbReference>
<sequence length="336" mass="38413">MADLEAQAPSDKQKSTFLFKKRNIRKRANRQRNREDQEEDTSEDETTVVKKEKKLINKNPFQQSTTSLKKIKKVEADDNDDNNDDDDDVNDISVSYKSNRTASITGPSDQGATAILETETEVDKDAQAIFEKAQKINAELDGKEDDKIYRGMNNYAQYYKKKDTAAGNASSGMVRKGPIRAPANLRATVRWDYQPDICKDYKETGFCGFGDSCKFLHDRSDYKSGWQLERNTGEDDGSGDEDDKKYEIDSDDDNLPFKCFICRNSFTDPVVTKCKHYFCEKCALDQYKKSTRCFICNVQTTGVFNPAKELIARTKMMENENRTRKEISTSESEDND</sequence>
<evidence type="ECO:0000256" key="1">
    <source>
        <dbReference type="ARBA" id="ARBA00022723"/>
    </source>
</evidence>
<gene>
    <name evidence="8" type="ORF">PV328_004864</name>
</gene>
<keyword evidence="3 4" id="KW-0862">Zinc</keyword>
<keyword evidence="1 4" id="KW-0479">Metal-binding</keyword>
<dbReference type="EMBL" id="JAQQBS010001422">
    <property type="protein sequence ID" value="KAK0166444.1"/>
    <property type="molecule type" value="Genomic_DNA"/>
</dbReference>
<evidence type="ECO:0000256" key="5">
    <source>
        <dbReference type="SAM" id="MobiDB-lite"/>
    </source>
</evidence>
<dbReference type="GO" id="GO:0005684">
    <property type="term" value="C:U2-type spliceosomal complex"/>
    <property type="evidence" value="ECO:0007669"/>
    <property type="project" value="TreeGrafter"/>
</dbReference>
<dbReference type="GO" id="GO:0008270">
    <property type="term" value="F:zinc ion binding"/>
    <property type="evidence" value="ECO:0007669"/>
    <property type="project" value="UniProtKB-KW"/>
</dbReference>
<dbReference type="InterPro" id="IPR000571">
    <property type="entry name" value="Znf_CCCH"/>
</dbReference>
<keyword evidence="9" id="KW-1185">Reference proteome</keyword>
<feature type="compositionally biased region" description="Basic residues" evidence="5">
    <location>
        <begin position="19"/>
        <end position="31"/>
    </location>
</feature>
<feature type="compositionally biased region" description="Acidic residues" evidence="5">
    <location>
        <begin position="77"/>
        <end position="90"/>
    </location>
</feature>
<dbReference type="PROSITE" id="PS50103">
    <property type="entry name" value="ZF_C3H1"/>
    <property type="match status" value="1"/>
</dbReference>